<keyword evidence="1" id="KW-0472">Membrane</keyword>
<keyword evidence="1" id="KW-1133">Transmembrane helix</keyword>
<feature type="transmembrane region" description="Helical" evidence="1">
    <location>
        <begin position="9"/>
        <end position="30"/>
    </location>
</feature>
<reference evidence="3 4" key="1">
    <citation type="journal article" date="2019" name="Int. J. Syst. Evol. Microbiol.">
        <title>The Global Catalogue of Microorganisms (GCM) 10K type strain sequencing project: providing services to taxonomists for standard genome sequencing and annotation.</title>
        <authorList>
            <consortium name="The Broad Institute Genomics Platform"/>
            <consortium name="The Broad Institute Genome Sequencing Center for Infectious Disease"/>
            <person name="Wu L."/>
            <person name="Ma J."/>
        </authorList>
    </citation>
    <scope>NUCLEOTIDE SEQUENCE [LARGE SCALE GENOMIC DNA]</scope>
    <source>
        <strain evidence="3 4">JCM 6886</strain>
    </source>
</reference>
<accession>A0ABN0T7U2</accession>
<gene>
    <name evidence="3" type="ORF">GCM10008964_02910</name>
</gene>
<sequence length="184" mass="20257">MEYAERMRVIYLIFFLLFSTQGLTAIYRWVDPSGTVVFSDEERPGAELIELPASTTYSSPDVEPVTSMNENVEQDTSSPVPDYQLSITAPAANESIWVNDGDVTVTLSVEPALSQERGDGIQLFLDGQTVGEPQITLTYQFSNLSRGSHELVAKLIDANGQELLSESIVFHLHRASKLNNSSAN</sequence>
<dbReference type="Pfam" id="PF13511">
    <property type="entry name" value="DUF4124"/>
    <property type="match status" value="1"/>
</dbReference>
<evidence type="ECO:0000256" key="1">
    <source>
        <dbReference type="SAM" id="Phobius"/>
    </source>
</evidence>
<dbReference type="InterPro" id="IPR025392">
    <property type="entry name" value="DUF4124"/>
</dbReference>
<evidence type="ECO:0000259" key="2">
    <source>
        <dbReference type="Pfam" id="PF13511"/>
    </source>
</evidence>
<dbReference type="Proteomes" id="UP001501476">
    <property type="component" value="Unassembled WGS sequence"/>
</dbReference>
<keyword evidence="1" id="KW-0812">Transmembrane</keyword>
<evidence type="ECO:0000313" key="4">
    <source>
        <dbReference type="Proteomes" id="UP001501476"/>
    </source>
</evidence>
<comment type="caution">
    <text evidence="3">The sequence shown here is derived from an EMBL/GenBank/DDBJ whole genome shotgun (WGS) entry which is preliminary data.</text>
</comment>
<keyword evidence="4" id="KW-1185">Reference proteome</keyword>
<organism evidence="3 4">
    <name type="scientific">Methylophaga marina</name>
    <dbReference type="NCBI Taxonomy" id="45495"/>
    <lineage>
        <taxon>Bacteria</taxon>
        <taxon>Pseudomonadati</taxon>
        <taxon>Pseudomonadota</taxon>
        <taxon>Gammaproteobacteria</taxon>
        <taxon>Thiotrichales</taxon>
        <taxon>Piscirickettsiaceae</taxon>
        <taxon>Methylophaga</taxon>
    </lineage>
</organism>
<evidence type="ECO:0000313" key="3">
    <source>
        <dbReference type="EMBL" id="GAA0214760.1"/>
    </source>
</evidence>
<proteinExistence type="predicted"/>
<dbReference type="Gene3D" id="2.60.40.10">
    <property type="entry name" value="Immunoglobulins"/>
    <property type="match status" value="1"/>
</dbReference>
<feature type="domain" description="DUF4124" evidence="2">
    <location>
        <begin position="14"/>
        <end position="55"/>
    </location>
</feature>
<dbReference type="InterPro" id="IPR013783">
    <property type="entry name" value="Ig-like_fold"/>
</dbReference>
<name>A0ABN0T7U2_9GAMM</name>
<protein>
    <recommendedName>
        <fullName evidence="2">DUF4124 domain-containing protein</fullName>
    </recommendedName>
</protein>
<dbReference type="EMBL" id="BAAADG010000001">
    <property type="protein sequence ID" value="GAA0214760.1"/>
    <property type="molecule type" value="Genomic_DNA"/>
</dbReference>